<feature type="compositionally biased region" description="Acidic residues" evidence="1">
    <location>
        <begin position="144"/>
        <end position="154"/>
    </location>
</feature>
<dbReference type="RefSeq" id="XP_038068323.1">
    <property type="nucleotide sequence ID" value="XM_038212395.1"/>
</dbReference>
<dbReference type="InterPro" id="IPR054090">
    <property type="entry name" value="Cep192_Spd-2-like_dom"/>
</dbReference>
<evidence type="ECO:0000259" key="4">
    <source>
        <dbReference type="Pfam" id="PF22067"/>
    </source>
</evidence>
<feature type="region of interest" description="Disordered" evidence="1">
    <location>
        <begin position="2306"/>
        <end position="2381"/>
    </location>
</feature>
<feature type="compositionally biased region" description="Polar residues" evidence="1">
    <location>
        <begin position="101"/>
        <end position="124"/>
    </location>
</feature>
<evidence type="ECO:0000259" key="3">
    <source>
        <dbReference type="Pfam" id="PF22064"/>
    </source>
</evidence>
<feature type="region of interest" description="Disordered" evidence="1">
    <location>
        <begin position="477"/>
        <end position="525"/>
    </location>
</feature>
<feature type="compositionally biased region" description="Polar residues" evidence="1">
    <location>
        <begin position="1324"/>
        <end position="1336"/>
    </location>
</feature>
<name>A0A914AW50_PATMI</name>
<reference evidence="7" key="1">
    <citation type="submission" date="2022-11" db="UniProtKB">
        <authorList>
            <consortium name="EnsemblMetazoa"/>
        </authorList>
    </citation>
    <scope>IDENTIFICATION</scope>
</reference>
<feature type="compositionally biased region" description="Basic and acidic residues" evidence="1">
    <location>
        <begin position="706"/>
        <end position="725"/>
    </location>
</feature>
<dbReference type="RefSeq" id="XP_038068324.1">
    <property type="nucleotide sequence ID" value="XM_038212396.1"/>
</dbReference>
<dbReference type="GO" id="GO:0051298">
    <property type="term" value="P:centrosome duplication"/>
    <property type="evidence" value="ECO:0007669"/>
    <property type="project" value="InterPro"/>
</dbReference>
<feature type="compositionally biased region" description="Polar residues" evidence="1">
    <location>
        <begin position="203"/>
        <end position="222"/>
    </location>
</feature>
<feature type="compositionally biased region" description="Polar residues" evidence="1">
    <location>
        <begin position="1213"/>
        <end position="1226"/>
    </location>
</feature>
<feature type="domain" description="Cep192-like" evidence="4">
    <location>
        <begin position="1894"/>
        <end position="1991"/>
    </location>
</feature>
<dbReference type="GO" id="GO:0090222">
    <property type="term" value="P:centrosome-templated microtubule nucleation"/>
    <property type="evidence" value="ECO:0007669"/>
    <property type="project" value="InterPro"/>
</dbReference>
<feature type="compositionally biased region" description="Basic and acidic residues" evidence="1">
    <location>
        <begin position="825"/>
        <end position="854"/>
    </location>
</feature>
<feature type="region of interest" description="Disordered" evidence="1">
    <location>
        <begin position="101"/>
        <end position="302"/>
    </location>
</feature>
<dbReference type="Pfam" id="PF22073">
    <property type="entry name" value="Cep192_D4"/>
    <property type="match status" value="1"/>
</dbReference>
<evidence type="ECO:0008006" key="9">
    <source>
        <dbReference type="Google" id="ProtNLM"/>
    </source>
</evidence>
<feature type="compositionally biased region" description="Basic and acidic residues" evidence="1">
    <location>
        <begin position="972"/>
        <end position="989"/>
    </location>
</feature>
<protein>
    <recommendedName>
        <fullName evidence="9">Centrosomal protein of 192 kDa</fullName>
    </recommendedName>
</protein>
<dbReference type="InterPro" id="IPR054089">
    <property type="entry name" value="Cep192-like_D3"/>
</dbReference>
<dbReference type="InterPro" id="IPR054086">
    <property type="entry name" value="Cep192-like_D2"/>
</dbReference>
<dbReference type="PANTHER" id="PTHR16029">
    <property type="entry name" value="CENTROSOMAL PROTEIN OF 192 KDA"/>
    <property type="match status" value="1"/>
</dbReference>
<dbReference type="RefSeq" id="XP_038068325.1">
    <property type="nucleotide sequence ID" value="XM_038212397.1"/>
</dbReference>
<dbReference type="OrthoDB" id="67059at2759"/>
<dbReference type="Pfam" id="PF22074">
    <property type="entry name" value="Cep192_D5"/>
    <property type="match status" value="1"/>
</dbReference>
<dbReference type="PANTHER" id="PTHR16029:SF11">
    <property type="entry name" value="CENTROSOMAL PROTEIN OF 192 KDA"/>
    <property type="match status" value="1"/>
</dbReference>
<proteinExistence type="predicted"/>
<feature type="compositionally biased region" description="Polar residues" evidence="1">
    <location>
        <begin position="2335"/>
        <end position="2344"/>
    </location>
</feature>
<dbReference type="GO" id="GO:0005737">
    <property type="term" value="C:cytoplasm"/>
    <property type="evidence" value="ECO:0007669"/>
    <property type="project" value="TreeGrafter"/>
</dbReference>
<feature type="compositionally biased region" description="Polar residues" evidence="1">
    <location>
        <begin position="427"/>
        <end position="446"/>
    </location>
</feature>
<dbReference type="Pfam" id="PF22060">
    <property type="entry name" value="Cep192_D1"/>
    <property type="match status" value="1"/>
</dbReference>
<feature type="compositionally biased region" description="Low complexity" evidence="1">
    <location>
        <begin position="1337"/>
        <end position="1355"/>
    </location>
</feature>
<dbReference type="CTD" id="55125"/>
<evidence type="ECO:0000313" key="7">
    <source>
        <dbReference type="EnsemblMetazoa" id="XP_038068325.1"/>
    </source>
</evidence>
<dbReference type="GO" id="GO:0000242">
    <property type="term" value="C:pericentriolar material"/>
    <property type="evidence" value="ECO:0007669"/>
    <property type="project" value="TreeGrafter"/>
</dbReference>
<dbReference type="EnsemblMetazoa" id="XM_038212396.1">
    <property type="protein sequence ID" value="XP_038068324.1"/>
    <property type="gene ID" value="LOC119737787"/>
</dbReference>
<feature type="compositionally biased region" description="Basic and acidic residues" evidence="1">
    <location>
        <begin position="499"/>
        <end position="514"/>
    </location>
</feature>
<feature type="region of interest" description="Disordered" evidence="1">
    <location>
        <begin position="612"/>
        <end position="640"/>
    </location>
</feature>
<feature type="compositionally biased region" description="Basic and acidic residues" evidence="1">
    <location>
        <begin position="1200"/>
        <end position="1212"/>
    </location>
</feature>
<dbReference type="Pfam" id="PF22067">
    <property type="entry name" value="Cep192_D3"/>
    <property type="match status" value="1"/>
</dbReference>
<evidence type="ECO:0000256" key="1">
    <source>
        <dbReference type="SAM" id="MobiDB-lite"/>
    </source>
</evidence>
<feature type="region of interest" description="Disordered" evidence="1">
    <location>
        <begin position="1051"/>
        <end position="1385"/>
    </location>
</feature>
<feature type="compositionally biased region" description="Polar residues" evidence="1">
    <location>
        <begin position="1176"/>
        <end position="1198"/>
    </location>
</feature>
<dbReference type="GO" id="GO:0090307">
    <property type="term" value="P:mitotic spindle assembly"/>
    <property type="evidence" value="ECO:0007669"/>
    <property type="project" value="TreeGrafter"/>
</dbReference>
<feature type="region of interest" description="Disordered" evidence="1">
    <location>
        <begin position="543"/>
        <end position="572"/>
    </location>
</feature>
<dbReference type="GO" id="GO:0005814">
    <property type="term" value="C:centriole"/>
    <property type="evidence" value="ECO:0007669"/>
    <property type="project" value="TreeGrafter"/>
</dbReference>
<feature type="compositionally biased region" description="Polar residues" evidence="1">
    <location>
        <begin position="1244"/>
        <end position="1257"/>
    </location>
</feature>
<feature type="compositionally biased region" description="Basic and acidic residues" evidence="1">
    <location>
        <begin position="1297"/>
        <end position="1311"/>
    </location>
</feature>
<dbReference type="OMA" id="RFWNSGM"/>
<feature type="compositionally biased region" description="Low complexity" evidence="1">
    <location>
        <begin position="990"/>
        <end position="1002"/>
    </location>
</feature>
<dbReference type="Proteomes" id="UP000887568">
    <property type="component" value="Unplaced"/>
</dbReference>
<dbReference type="InterPro" id="IPR039103">
    <property type="entry name" value="Spd-2/CEP192"/>
</dbReference>
<feature type="domain" description="Cep192/Spd-2-like" evidence="5">
    <location>
        <begin position="2002"/>
        <end position="2115"/>
    </location>
</feature>
<dbReference type="InterPro" id="IPR054091">
    <property type="entry name" value="Cep192-like_D5"/>
</dbReference>
<evidence type="ECO:0000259" key="2">
    <source>
        <dbReference type="Pfam" id="PF22060"/>
    </source>
</evidence>
<dbReference type="InterPro" id="IPR013783">
    <property type="entry name" value="Ig-like_fold"/>
</dbReference>
<dbReference type="Gene3D" id="2.60.40.10">
    <property type="entry name" value="Immunoglobulins"/>
    <property type="match status" value="2"/>
</dbReference>
<feature type="domain" description="Cep192-like" evidence="6">
    <location>
        <begin position="2121"/>
        <end position="2297"/>
    </location>
</feature>
<feature type="region of interest" description="Disordered" evidence="1">
    <location>
        <begin position="698"/>
        <end position="726"/>
    </location>
</feature>
<feature type="compositionally biased region" description="Low complexity" evidence="1">
    <location>
        <begin position="2307"/>
        <end position="2320"/>
    </location>
</feature>
<sequence>MDPVRQSDSFPERYSLSQDVTIEAEGGHEMTFDSSLRSSLGQMGDPMFVSTGRKIRKDVEESMTSSQMSVASMQSTSSLGILQLDSMGDLSTSLLQLDGSYNMSRFSNGTLDGQENGQENPSNDRNSELEPGERGNATGIESIESSEIDTEDELEAVRRENAKRVLYPASSEDRVSLHAGDGGESSGSEDTRQSRPGLEGGSSDEQNSSMPSSPRQEMSLRQSAEGEVVNPLVPGDGGGGGDGMSDGETGSSLTAPSVVSGGAAGNRRVFLRSWSSQSGYSDQERNVEGSGLSDAHQTPTPEMSGLAAHFLLPSMRPKSAGSMNDLPHSPELRPLSNASSFHFDEAVFSSSQEGLHHRFWTSGMIDGGMMEEDRRGNGTEDEEDQDADKTLIGATGSRELDDNEDDINTEQDILQIQQMMSDFGRTPTASSSNQSRVYNPFDSMQNDSHRSNVHDVEFPEYDGEFITQGDAEAVLEEDQKEFEKEHEFREDEYISSDQYSDHGASRWTPPDKSHVTLGSPGVNEDDCFDDRVSLGEFMRTRTEALGSLSGDRGTKRPSFGTGHIKTPEGREPVALVEMSRLSLVSEEQERDEARMQGILAMEDLGESIRFAGVGSDTEEHHQQRHKSASQAPSQLVEDSYSSLAELDGYSAGKESMPMASLYFRAADPEGSAVNDQQQLLQRSASEDPQMAALDLEDLSLMDDNDVDSRNDSKGASRFSRMDGDLNHTPVAETLDISQTIPSTFSSKPNLKVPPFQEVTPMIPRQILHLREESEPDGTRTPPIATSSIAAAIINASSTTKPEEFAAMIVALSNKNRKIKKAPSADPDKAEPMNRPKSVDVHSENTNPKHSEQKSPRKQRCNSSSVLSKKQESYHKPSVGNPAEVTDRAINLPGSNKSRNAGESRPDSEGRYGTTRARADHEFQMPGMDMFPKQKPASHKSHSPPQMEIQDGTSAKRTDQRIRSPSSPFESSQRNEKSRDGVKVTREAHSEQQSSSTTVSSISAKQKTQNMEKSPRESADSSIMKELVGMELSFDSRMKVHAERIKIIQRAEEAWDGTLQAGRDSSESLDSDTLLWTPRSSVESHGRIQSKPEVSPKSTNGLAKKLSSGYQKDPKGRTETGPGRRDDKKTKLSPKIYRSKDGSSTARKTGKSRIKEPEDLFREAGDFTGNSRKERSLQSSQKNDNSNFKETQGHGNIQTDLLKESSPKNHEGTTRGSTRVETATHGNILNKDFSSDDENDDLPGKQQSWSEYHSSRQPSFKGRKLEPEKPRGFQRRDPQTHFDGGDQEKKVQSPATKQDGKPPDDQSRRKSQQDAPSPAREHQRLSASPNATPSANKSPASLYSTSSSLSESATQTSDDDTTNSPSAQTSTKPKPSQPYGPPIQSFQVFPKDQRVSACASSTTPTLLTSQSLLTDALLKQYLHEQAVTTRPPSTLSVAPSYISGQLMKSLDVAQTGTSVNPALVSASTMPNVAPQSSNLGLTQTLPTLTINTGEGTRCPNQFQNLDPSYPPISAAGAHHLLTSTRDLGPMLDRVSIPGQISSMDTGVSYPPPYPASATMPVVPLRSNQTSVPSIYPASVHGFGSLSATSFAALPTYQGAPVSGYPMTVIPSRPGTAQEHGPPQPTRVNAQSINPVEVSSINIKGVCCIGIAKQAVLPLKNPGPRWLQCHMEVVSVSINGEELPPGSLTSFLVKRRTIISPQNSEDIKVVFVPHQPGIYVAQVLVSSSPVVADGEVAYLSQGVPVTIIARAEKPNIGFKGAQNGTLDLGVLSYGKERSAPIYLVNQGSSTVPLRLLIKVNSSAWHSFYLHTGDSKANPDSVSGLNLPSHITLEGQNDTSTLWVHFRACQRDKAGSVDAPEQVSAKLEVWLDVPEGGALPITSATLRATVGLAKLNIPRALTKEISLKSNQGEHIARKLPLKNTGNIHLDLELNVMSAQGLFSAVPQAILLAPGQEVDALIKYSPKQVPSLDTGQLTMCARPDGPSYEVMLRGEAVEKSLDSTKPHFLVNRHYISWGGVPIGRALQQKITIRSCSKTDVLKLKLYITENKQDFQLLNPFKTGEWSTDDSQYVTLQPMEDLLVHVLFSPTAVATSQAKLNIKPQASNFKYTVPLSGYGGVSKLILENVRETEHGLYSVSIGQGSTKRGTVCTVTVSNVGRRSAFVKALGFQDEEGRDKLLSSQLQVEPAEFILQAKTQRRLTITLPGLEIKKRPGMTEGFLAGVGLFYGDEISRQQHRRALRHKDSEAVSLSEHNPLRGISFDLPIPGEAKVNEVCDLPWRSGDLNLFYRCISRLMLHLTGHVLRMEDHPSPVTTSSLSPVKTLENANNGTKNEVESKGPSSRQMTVPNTPPVKGTPAGRRTVIPVSSTSHSRSPDVMVGQSSVSQASVDRIEESWSVHPQQLLLTTPGADLGVQKSHSIRLANHSVRHLRFETMLLAVKCYTYTEHQCIQKSAMPKKESGIARSGSNYT</sequence>
<dbReference type="GO" id="GO:0071539">
    <property type="term" value="P:protein localization to centrosome"/>
    <property type="evidence" value="ECO:0007669"/>
    <property type="project" value="InterPro"/>
</dbReference>
<keyword evidence="8" id="KW-1185">Reference proteome</keyword>
<dbReference type="GO" id="GO:0019901">
    <property type="term" value="F:protein kinase binding"/>
    <property type="evidence" value="ECO:0007669"/>
    <property type="project" value="TreeGrafter"/>
</dbReference>
<feature type="domain" description="Cep192-like" evidence="3">
    <location>
        <begin position="1751"/>
        <end position="1890"/>
    </location>
</feature>
<feature type="region of interest" description="Disordered" evidence="1">
    <location>
        <begin position="367"/>
        <end position="451"/>
    </location>
</feature>
<feature type="region of interest" description="Disordered" evidence="1">
    <location>
        <begin position="816"/>
        <end position="1023"/>
    </location>
</feature>
<evidence type="ECO:0000259" key="5">
    <source>
        <dbReference type="Pfam" id="PF22073"/>
    </source>
</evidence>
<accession>A0A914AW50</accession>
<dbReference type="InterPro" id="IPR054085">
    <property type="entry name" value="Cep192-like_D1"/>
</dbReference>
<dbReference type="EnsemblMetazoa" id="XM_038212395.1">
    <property type="protein sequence ID" value="XP_038068323.1"/>
    <property type="gene ID" value="LOC119737787"/>
</dbReference>
<feature type="compositionally biased region" description="Basic and acidic residues" evidence="1">
    <location>
        <begin position="1111"/>
        <end position="1129"/>
    </location>
</feature>
<dbReference type="Pfam" id="PF22064">
    <property type="entry name" value="Cep192_D2"/>
    <property type="match status" value="1"/>
</dbReference>
<feature type="compositionally biased region" description="Polar residues" evidence="1">
    <location>
        <begin position="962"/>
        <end position="971"/>
    </location>
</feature>
<feature type="compositionally biased region" description="Basic and acidic residues" evidence="1">
    <location>
        <begin position="481"/>
        <end position="492"/>
    </location>
</feature>
<feature type="domain" description="Cep192-like" evidence="2">
    <location>
        <begin position="1638"/>
        <end position="1747"/>
    </location>
</feature>
<feature type="compositionally biased region" description="Polar residues" evidence="1">
    <location>
        <begin position="410"/>
        <end position="420"/>
    </location>
</feature>
<dbReference type="GeneID" id="119737787"/>
<organism evidence="7 8">
    <name type="scientific">Patiria miniata</name>
    <name type="common">Bat star</name>
    <name type="synonym">Asterina miniata</name>
    <dbReference type="NCBI Taxonomy" id="46514"/>
    <lineage>
        <taxon>Eukaryota</taxon>
        <taxon>Metazoa</taxon>
        <taxon>Echinodermata</taxon>
        <taxon>Eleutherozoa</taxon>
        <taxon>Asterozoa</taxon>
        <taxon>Asteroidea</taxon>
        <taxon>Valvatacea</taxon>
        <taxon>Valvatida</taxon>
        <taxon>Asterinidae</taxon>
        <taxon>Patiria</taxon>
    </lineage>
</organism>
<feature type="compositionally biased region" description="Gly residues" evidence="1">
    <location>
        <begin position="235"/>
        <end position="244"/>
    </location>
</feature>
<dbReference type="EnsemblMetazoa" id="XM_038212397.1">
    <property type="protein sequence ID" value="XP_038068325.1"/>
    <property type="gene ID" value="LOC119737787"/>
</dbReference>
<feature type="compositionally biased region" description="Basic and acidic residues" evidence="1">
    <location>
        <begin position="899"/>
        <end position="909"/>
    </location>
</feature>
<feature type="compositionally biased region" description="Basic and acidic residues" evidence="1">
    <location>
        <begin position="1152"/>
        <end position="1175"/>
    </location>
</feature>
<evidence type="ECO:0000313" key="8">
    <source>
        <dbReference type="Proteomes" id="UP000887568"/>
    </source>
</evidence>
<evidence type="ECO:0000259" key="6">
    <source>
        <dbReference type="Pfam" id="PF22074"/>
    </source>
</evidence>
<feature type="compositionally biased region" description="Polar residues" evidence="1">
    <location>
        <begin position="1361"/>
        <end position="1373"/>
    </location>
</feature>
<feature type="compositionally biased region" description="Basic and acidic residues" evidence="1">
    <location>
        <begin position="1262"/>
        <end position="1290"/>
    </location>
</feature>